<dbReference type="EMBL" id="MPGR01000001">
    <property type="protein sequence ID" value="OKB72531.1"/>
    <property type="molecule type" value="Genomic_DNA"/>
</dbReference>
<evidence type="ECO:0000313" key="3">
    <source>
        <dbReference type="EMBL" id="OKB72531.1"/>
    </source>
</evidence>
<dbReference type="Proteomes" id="UP000524010">
    <property type="component" value="Unassembled WGS sequence"/>
</dbReference>
<evidence type="ECO:0000313" key="5">
    <source>
        <dbReference type="Proteomes" id="UP000186595"/>
    </source>
</evidence>
<evidence type="ECO:0000313" key="6">
    <source>
        <dbReference type="Proteomes" id="UP000306700"/>
    </source>
</evidence>
<dbReference type="Proteomes" id="UP000306700">
    <property type="component" value="Unassembled WGS sequence"/>
</dbReference>
<dbReference type="EMBL" id="RRNI01000006">
    <property type="protein sequence ID" value="TJH23150.1"/>
    <property type="molecule type" value="Genomic_DNA"/>
</dbReference>
<dbReference type="Proteomes" id="UP000655659">
    <property type="component" value="Unassembled WGS sequence"/>
</dbReference>
<evidence type="ECO:0000313" key="7">
    <source>
        <dbReference type="Proteomes" id="UP000524010"/>
    </source>
</evidence>
<organism evidence="3 5">
    <name type="scientific">Escherichia coli</name>
    <dbReference type="NCBI Taxonomy" id="562"/>
    <lineage>
        <taxon>Bacteria</taxon>
        <taxon>Pseudomonadati</taxon>
        <taxon>Pseudomonadota</taxon>
        <taxon>Gammaproteobacteria</taxon>
        <taxon>Enterobacterales</taxon>
        <taxon>Enterobacteriaceae</taxon>
        <taxon>Escherichia</taxon>
    </lineage>
</organism>
<reference evidence="4 6" key="2">
    <citation type="submission" date="2018-12" db="EMBL/GenBank/DDBJ databases">
        <title>Food and Water Safety Consortium.</title>
        <authorList>
            <person name="Tyson S."/>
            <person name="Peterson C.-L."/>
            <person name="Olson A."/>
            <person name="Tyler S."/>
            <person name="Cabral J."/>
            <person name="Lynch T."/>
            <person name="Knox N."/>
            <person name="Van Domselaar G."/>
            <person name="Graham M."/>
        </authorList>
    </citation>
    <scope>NUCLEOTIDE SEQUENCE [LARGE SCALE GENOMIC DNA]</scope>
    <source>
        <strain evidence="4 6">FWSEC0384</strain>
    </source>
</reference>
<protein>
    <submittedName>
        <fullName evidence="3">Uncharacterized protein</fullName>
    </submittedName>
</protein>
<proteinExistence type="predicted"/>
<reference evidence="1 7" key="3">
    <citation type="submission" date="2020-02" db="EMBL/GenBank/DDBJ databases">
        <authorList>
            <consortium name="PulseNet: The National Subtyping Network for Foodborne Disease Surveillance"/>
            <person name="Tarr C.L."/>
            <person name="Trees E."/>
            <person name="Katz L.S."/>
            <person name="Carleton-Romer H.A."/>
            <person name="Stroika S."/>
            <person name="Kucerova Z."/>
            <person name="Roache K.F."/>
            <person name="Sabol A.L."/>
            <person name="Besser J."/>
            <person name="Gerner-Smidt P."/>
        </authorList>
    </citation>
    <scope>NUCLEOTIDE SEQUENCE [LARGE SCALE GENOMIC DNA]</scope>
    <source>
        <strain evidence="1 7">PNUSAE005278</strain>
    </source>
</reference>
<dbReference type="Proteomes" id="UP000186595">
    <property type="component" value="Unassembled WGS sequence"/>
</dbReference>
<reference evidence="2" key="4">
    <citation type="submission" date="2021-01" db="EMBL/GenBank/DDBJ databases">
        <title>Genomes of Escherichia coli STEC strains from raw meat-based diets for companion animals.</title>
        <authorList>
            <person name="Stevens M.J.A."/>
            <person name="Stephan R."/>
        </authorList>
    </citation>
    <scope>NUCLEOTIDE SEQUENCE</scope>
    <source>
        <strain evidence="2">ATC7-7</strain>
    </source>
</reference>
<dbReference type="EMBL" id="JAETYU010000024">
    <property type="protein sequence ID" value="MBL6205155.1"/>
    <property type="molecule type" value="Genomic_DNA"/>
</dbReference>
<comment type="caution">
    <text evidence="3">The sequence shown here is derived from an EMBL/GenBank/DDBJ whole genome shotgun (WGS) entry which is preliminary data.</text>
</comment>
<evidence type="ECO:0000313" key="1">
    <source>
        <dbReference type="EMBL" id="EFF8957187.1"/>
    </source>
</evidence>
<sequence>MAIAERTGISSRGDTYEIWLGANCYHYRSDGYAVLLKEGRNRAYPCRVTSETIKSALAAIVELQQKLTAAEKKKECENHGVLLPAEMLIRCLEDQTGGRWIRAHEPVMLMKRLISNLKKARPECTVPDEALAYLRRNCLVNMGDIPVTSRRMSDV</sequence>
<gene>
    <name evidence="3" type="ORF">BMT50_06965</name>
    <name evidence="1" type="ORF">BTB68_005291</name>
    <name evidence="4" type="ORF">C9160_07560</name>
    <name evidence="2" type="ORF">JNA68_18430</name>
</gene>
<dbReference type="EMBL" id="AASRHK010000163">
    <property type="protein sequence ID" value="EFF8957187.1"/>
    <property type="molecule type" value="Genomic_DNA"/>
</dbReference>
<dbReference type="AlphaFoldDB" id="A0A0P7PEB8"/>
<dbReference type="RefSeq" id="WP_000951750.1">
    <property type="nucleotide sequence ID" value="NZ_AP024130.1"/>
</dbReference>
<name>A0A0P7PEB8_ECOLX</name>
<accession>A0A0P7PEB8</accession>
<evidence type="ECO:0000313" key="4">
    <source>
        <dbReference type="EMBL" id="TJH23150.1"/>
    </source>
</evidence>
<evidence type="ECO:0000313" key="2">
    <source>
        <dbReference type="EMBL" id="MBL6205155.1"/>
    </source>
</evidence>
<reference evidence="3 5" key="1">
    <citation type="submission" date="2016-11" db="EMBL/GenBank/DDBJ databases">
        <title>Draft genome sequences of five Shigatoxin-producing Escherichia coli isolates harboring the new recently described Subtilase cytotoxin allelic variant subAB2-3.</title>
        <authorList>
            <person name="Tasara T."/>
            <person name="Fierz L."/>
            <person name="Klumpp J."/>
            <person name="Schmidt H."/>
            <person name="Stephan R."/>
        </authorList>
    </citation>
    <scope>NUCLEOTIDE SEQUENCE [LARGE SCALE GENOMIC DNA]</scope>
    <source>
        <strain evidence="3 5">453</strain>
    </source>
</reference>